<evidence type="ECO:0000256" key="7">
    <source>
        <dbReference type="ARBA" id="ARBA00022884"/>
    </source>
</evidence>
<evidence type="ECO:0000256" key="9">
    <source>
        <dbReference type="ARBA" id="ARBA00023157"/>
    </source>
</evidence>
<dbReference type="GO" id="GO:0009615">
    <property type="term" value="P:response to virus"/>
    <property type="evidence" value="ECO:0007669"/>
    <property type="project" value="UniProtKB-ARBA"/>
</dbReference>
<dbReference type="PANTHER" id="PTHR11960">
    <property type="entry name" value="EUKARYOTIC TRANSLATION INITIATION FACTOR 4E RELATED"/>
    <property type="match status" value="1"/>
</dbReference>
<dbReference type="PANTHER" id="PTHR11960:SF8">
    <property type="entry name" value="EUKARYOTIC TRANSLATION INITIATION FACTOR 4E1-RELATED"/>
    <property type="match status" value="1"/>
</dbReference>
<evidence type="ECO:0000256" key="13">
    <source>
        <dbReference type="ARBA" id="ARBA00032656"/>
    </source>
</evidence>
<evidence type="ECO:0000256" key="15">
    <source>
        <dbReference type="RuleBase" id="RU004374"/>
    </source>
</evidence>
<evidence type="ECO:0000313" key="18">
    <source>
        <dbReference type="Proteomes" id="UP001187471"/>
    </source>
</evidence>
<dbReference type="AlphaFoldDB" id="A0AA88SLN0"/>
<dbReference type="EMBL" id="JAVXUO010000262">
    <property type="protein sequence ID" value="KAK2993895.1"/>
    <property type="molecule type" value="Genomic_DNA"/>
</dbReference>
<sequence length="225" mass="25557">MVEEQDHPNNNDKPRARTDGVEEELEEGEIIGGGDDETSSSAKPARAVSHPLEYSWTFWFDSPAAKSRQTAWGSSMRPIYTFSTVEEFWSIYNNIHHPSKLAHRTDFYCFKHKIEPKWEDPVCANGGNWTMGISKAKLDNSWLYTLLAMIGEQFDHGEEICGAVVNVRARQEKIAMWTKNATNEGAQVSIGRQWKRLLDSNESIGFIFHDDAIKLDKGAKNKYTA</sequence>
<evidence type="ECO:0000256" key="3">
    <source>
        <dbReference type="ARBA" id="ARBA00009860"/>
    </source>
</evidence>
<accession>A0AA88SLN0</accession>
<reference evidence="17" key="1">
    <citation type="submission" date="2022-12" db="EMBL/GenBank/DDBJ databases">
        <title>Draft genome assemblies for two species of Escallonia (Escalloniales).</title>
        <authorList>
            <person name="Chanderbali A."/>
            <person name="Dervinis C."/>
            <person name="Anghel I."/>
            <person name="Soltis D."/>
            <person name="Soltis P."/>
            <person name="Zapata F."/>
        </authorList>
    </citation>
    <scope>NUCLEOTIDE SEQUENCE</scope>
    <source>
        <strain evidence="17">UCBG92.1500</strain>
        <tissue evidence="17">Leaf</tissue>
    </source>
</reference>
<keyword evidence="5 15" id="KW-0396">Initiation factor</keyword>
<evidence type="ECO:0000313" key="17">
    <source>
        <dbReference type="EMBL" id="KAK2993895.1"/>
    </source>
</evidence>
<feature type="compositionally biased region" description="Basic and acidic residues" evidence="16">
    <location>
        <begin position="1"/>
        <end position="20"/>
    </location>
</feature>
<evidence type="ECO:0000256" key="8">
    <source>
        <dbReference type="ARBA" id="ARBA00022917"/>
    </source>
</evidence>
<dbReference type="InterPro" id="IPR001040">
    <property type="entry name" value="TIF_eIF_4E"/>
</dbReference>
<keyword evidence="7 15" id="KW-0694">RNA-binding</keyword>
<name>A0AA88SLN0_9ASTE</name>
<protein>
    <recommendedName>
        <fullName evidence="13">eIF-4F 25 kDa subunit</fullName>
    </recommendedName>
    <alternativeName>
        <fullName evidence="14">eIF-4F p26 subunit</fullName>
    </alternativeName>
    <alternativeName>
        <fullName evidence="12">mRNA cap-binding protein</fullName>
    </alternativeName>
</protein>
<dbReference type="SUPFAM" id="SSF55418">
    <property type="entry name" value="eIF4e-like"/>
    <property type="match status" value="1"/>
</dbReference>
<dbReference type="Pfam" id="PF01652">
    <property type="entry name" value="IF4E"/>
    <property type="match status" value="1"/>
</dbReference>
<dbReference type="GO" id="GO:0000340">
    <property type="term" value="F:RNA 7-methylguanosine cap binding"/>
    <property type="evidence" value="ECO:0007669"/>
    <property type="project" value="TreeGrafter"/>
</dbReference>
<feature type="compositionally biased region" description="Acidic residues" evidence="16">
    <location>
        <begin position="21"/>
        <end position="38"/>
    </location>
</feature>
<evidence type="ECO:0000256" key="16">
    <source>
        <dbReference type="SAM" id="MobiDB-lite"/>
    </source>
</evidence>
<keyword evidence="8 15" id="KW-0648">Protein biosynthesis</keyword>
<evidence type="ECO:0000256" key="4">
    <source>
        <dbReference type="ARBA" id="ARBA00022490"/>
    </source>
</evidence>
<comment type="similarity">
    <text evidence="3 15">Belongs to the eukaryotic initiation factor 4E family.</text>
</comment>
<dbReference type="Gene3D" id="3.30.760.10">
    <property type="entry name" value="RNA Cap, Translation Initiation Factor Eif4e"/>
    <property type="match status" value="1"/>
</dbReference>
<keyword evidence="18" id="KW-1185">Reference proteome</keyword>
<dbReference type="GO" id="GO:0003743">
    <property type="term" value="F:translation initiation factor activity"/>
    <property type="evidence" value="ECO:0007669"/>
    <property type="project" value="UniProtKB-KW"/>
</dbReference>
<dbReference type="FunFam" id="3.30.760.10:FF:000003">
    <property type="entry name" value="Eukaryotic translation initiation factor 4E"/>
    <property type="match status" value="1"/>
</dbReference>
<evidence type="ECO:0000256" key="2">
    <source>
        <dbReference type="ARBA" id="ARBA00004496"/>
    </source>
</evidence>
<dbReference type="Proteomes" id="UP001187471">
    <property type="component" value="Unassembled WGS sequence"/>
</dbReference>
<comment type="subcellular location">
    <subcellularLocation>
        <location evidence="2">Cytoplasm</location>
    </subcellularLocation>
    <subcellularLocation>
        <location evidence="1">Nucleus</location>
    </subcellularLocation>
</comment>
<proteinExistence type="inferred from homology"/>
<keyword evidence="10" id="KW-0539">Nucleus</keyword>
<keyword evidence="4" id="KW-0963">Cytoplasm</keyword>
<evidence type="ECO:0000256" key="6">
    <source>
        <dbReference type="ARBA" id="ARBA00022845"/>
    </source>
</evidence>
<keyword evidence="9" id="KW-1015">Disulfide bond</keyword>
<evidence type="ECO:0000256" key="10">
    <source>
        <dbReference type="ARBA" id="ARBA00023242"/>
    </source>
</evidence>
<comment type="subunit">
    <text evidence="11">EIF4F is a multi-subunit complex, the composition of which varies with external and internal environmental conditions. It is composed of at least EIF4A, EIF4E and EIF4G. EIF4E is also known to interact with other partners. In higher plants two isoforms of EIF4F have been identified, named isoform EIF4F and isoform EIF(iso)4F. Isoform EIF4F has subunits p220 and p26, whereas isoform EIF(iso)4F has subunits p82 and p28.</text>
</comment>
<evidence type="ECO:0000256" key="11">
    <source>
        <dbReference type="ARBA" id="ARBA00025991"/>
    </source>
</evidence>
<gene>
    <name evidence="17" type="ORF">RJ640_012769</name>
</gene>
<dbReference type="InterPro" id="IPR023398">
    <property type="entry name" value="TIF_eIF4e-like"/>
</dbReference>
<feature type="region of interest" description="Disordered" evidence="16">
    <location>
        <begin position="1"/>
        <end position="43"/>
    </location>
</feature>
<evidence type="ECO:0000256" key="1">
    <source>
        <dbReference type="ARBA" id="ARBA00004123"/>
    </source>
</evidence>
<organism evidence="17 18">
    <name type="scientific">Escallonia rubra</name>
    <dbReference type="NCBI Taxonomy" id="112253"/>
    <lineage>
        <taxon>Eukaryota</taxon>
        <taxon>Viridiplantae</taxon>
        <taxon>Streptophyta</taxon>
        <taxon>Embryophyta</taxon>
        <taxon>Tracheophyta</taxon>
        <taxon>Spermatophyta</taxon>
        <taxon>Magnoliopsida</taxon>
        <taxon>eudicotyledons</taxon>
        <taxon>Gunneridae</taxon>
        <taxon>Pentapetalae</taxon>
        <taxon>asterids</taxon>
        <taxon>campanulids</taxon>
        <taxon>Escalloniales</taxon>
        <taxon>Escalloniaceae</taxon>
        <taxon>Escallonia</taxon>
    </lineage>
</organism>
<evidence type="ECO:0000256" key="12">
    <source>
        <dbReference type="ARBA" id="ARBA00030245"/>
    </source>
</evidence>
<dbReference type="GO" id="GO:0006417">
    <property type="term" value="P:regulation of translation"/>
    <property type="evidence" value="ECO:0007669"/>
    <property type="project" value="UniProtKB-KW"/>
</dbReference>
<dbReference type="GO" id="GO:0005634">
    <property type="term" value="C:nucleus"/>
    <property type="evidence" value="ECO:0007669"/>
    <property type="project" value="UniProtKB-SubCell"/>
</dbReference>
<keyword evidence="6" id="KW-0810">Translation regulation</keyword>
<dbReference type="GO" id="GO:0016281">
    <property type="term" value="C:eukaryotic translation initiation factor 4F complex"/>
    <property type="evidence" value="ECO:0007669"/>
    <property type="project" value="TreeGrafter"/>
</dbReference>
<comment type="caution">
    <text evidence="17">The sequence shown here is derived from an EMBL/GenBank/DDBJ whole genome shotgun (WGS) entry which is preliminary data.</text>
</comment>
<evidence type="ECO:0000256" key="14">
    <source>
        <dbReference type="ARBA" id="ARBA00041713"/>
    </source>
</evidence>
<evidence type="ECO:0000256" key="5">
    <source>
        <dbReference type="ARBA" id="ARBA00022540"/>
    </source>
</evidence>